<evidence type="ECO:0000313" key="1">
    <source>
        <dbReference type="EMBL" id="MBD2196597.1"/>
    </source>
</evidence>
<dbReference type="EMBL" id="JACJQH010000019">
    <property type="protein sequence ID" value="MBD2196597.1"/>
    <property type="molecule type" value="Genomic_DNA"/>
</dbReference>
<proteinExistence type="predicted"/>
<gene>
    <name evidence="1" type="ORF">H6G24_13990</name>
</gene>
<organism evidence="1 2">
    <name type="scientific">Calothrix parietina FACHB-288</name>
    <dbReference type="NCBI Taxonomy" id="2692896"/>
    <lineage>
        <taxon>Bacteria</taxon>
        <taxon>Bacillati</taxon>
        <taxon>Cyanobacteriota</taxon>
        <taxon>Cyanophyceae</taxon>
        <taxon>Nostocales</taxon>
        <taxon>Calotrichaceae</taxon>
        <taxon>Calothrix</taxon>
    </lineage>
</organism>
<name>A0ABR8ADI5_9CYAN</name>
<comment type="caution">
    <text evidence="1">The sequence shown here is derived from an EMBL/GenBank/DDBJ whole genome shotgun (WGS) entry which is preliminary data.</text>
</comment>
<accession>A0ABR8ADI5</accession>
<sequence>MTEAYIINSYRVPESVKTFVLDHLLHPYNKPTRQLFVHILFGTTYYIGRDRHRLIDEREEGWVPVSYNLMKKEWGKPEELQWGLLVEDGLLEVKVIHETEDGKKITYSKDYGKSREFRVPLDVVEQILGKYPKETSEFVTCQYYDLMTGKKMNQFKRHKFTDENENSIPELIKESMKAIKRCLVNDKAVTKYLDEKDFDTSFGGSKKERARYLNDRNCYDWIRQSGIKLLEDGLIEYYPSYESQPSGRLTERKGGFQSCSREMKQIAFSGIPNLKNYDLKSSQVWGLIQWFEAANIDTKWLRVYLSKDKQEFADAVGISKDRWKQCFLALIMGGHLPKKVTSKDFLDSDLAIINYLMEEAGGDDSLAINLYTRFTKLTAPLKASIDKWQDWLINTYVPISSSYPKGKQYVSNKTGITFCISDYRDKEGKWKNLNQLKRRLAAFYLQGNEAAFIHHLTCVSEHYGFEVMNNQHDGFVVIGEIPEEAIEYARQQSGLKYAILEEKPFL</sequence>
<keyword evidence="2" id="KW-1185">Reference proteome</keyword>
<evidence type="ECO:0000313" key="2">
    <source>
        <dbReference type="Proteomes" id="UP000658514"/>
    </source>
</evidence>
<dbReference type="Proteomes" id="UP000658514">
    <property type="component" value="Unassembled WGS sequence"/>
</dbReference>
<reference evidence="1 2" key="1">
    <citation type="journal article" date="2020" name="ISME J.">
        <title>Comparative genomics reveals insights into cyanobacterial evolution and habitat adaptation.</title>
        <authorList>
            <person name="Chen M.Y."/>
            <person name="Teng W.K."/>
            <person name="Zhao L."/>
            <person name="Hu C.X."/>
            <person name="Zhou Y.K."/>
            <person name="Han B.P."/>
            <person name="Song L.R."/>
            <person name="Shu W.S."/>
        </authorList>
    </citation>
    <scope>NUCLEOTIDE SEQUENCE [LARGE SCALE GENOMIC DNA]</scope>
    <source>
        <strain evidence="1 2">FACHB-288</strain>
    </source>
</reference>
<protein>
    <submittedName>
        <fullName evidence="1">Uncharacterized protein</fullName>
    </submittedName>
</protein>
<dbReference type="RefSeq" id="WP_190548569.1">
    <property type="nucleotide sequence ID" value="NZ_CAWPNO010000050.1"/>
</dbReference>